<protein>
    <submittedName>
        <fullName evidence="3">DUF2958 domain-containing protein</fullName>
    </submittedName>
</protein>
<proteinExistence type="predicted"/>
<keyword evidence="1" id="KW-1133">Transmembrane helix</keyword>
<evidence type="ECO:0000313" key="3">
    <source>
        <dbReference type="WBParaSite" id="L893_g18174.t1"/>
    </source>
</evidence>
<evidence type="ECO:0000313" key="2">
    <source>
        <dbReference type="Proteomes" id="UP000095287"/>
    </source>
</evidence>
<organism evidence="2 3">
    <name type="scientific">Steinernema glaseri</name>
    <dbReference type="NCBI Taxonomy" id="37863"/>
    <lineage>
        <taxon>Eukaryota</taxon>
        <taxon>Metazoa</taxon>
        <taxon>Ecdysozoa</taxon>
        <taxon>Nematoda</taxon>
        <taxon>Chromadorea</taxon>
        <taxon>Rhabditida</taxon>
        <taxon>Tylenchina</taxon>
        <taxon>Panagrolaimomorpha</taxon>
        <taxon>Strongyloidoidea</taxon>
        <taxon>Steinernematidae</taxon>
        <taxon>Steinernema</taxon>
    </lineage>
</organism>
<keyword evidence="2" id="KW-1185">Reference proteome</keyword>
<keyword evidence="1" id="KW-0812">Transmembrane</keyword>
<sequence length="155" mass="17501">MNYNYDDHRRASATRPVDWSDEIDWKGTTVFAVRLAIVVIAVAVLYVLIKPKPYVACSCRIGQRSAYERVKGSENEPDIMYFSFNASKNGSTQEFRCDICTDWGYLGMYFSFNASKNTGVAVRHLHRLGILRSDDTQDTRNLLGSGGLVHPILDL</sequence>
<accession>A0A1I7YNN8</accession>
<dbReference type="AlphaFoldDB" id="A0A1I7YNN8"/>
<name>A0A1I7YNN8_9BILA</name>
<dbReference type="WBParaSite" id="L893_g18174.t1">
    <property type="protein sequence ID" value="L893_g18174.t1"/>
    <property type="gene ID" value="L893_g18174"/>
</dbReference>
<keyword evidence="1" id="KW-0472">Membrane</keyword>
<reference evidence="3" key="1">
    <citation type="submission" date="2016-11" db="UniProtKB">
        <authorList>
            <consortium name="WormBaseParasite"/>
        </authorList>
    </citation>
    <scope>IDENTIFICATION</scope>
</reference>
<dbReference type="Proteomes" id="UP000095287">
    <property type="component" value="Unplaced"/>
</dbReference>
<feature type="transmembrane region" description="Helical" evidence="1">
    <location>
        <begin position="31"/>
        <end position="49"/>
    </location>
</feature>
<evidence type="ECO:0000256" key="1">
    <source>
        <dbReference type="SAM" id="Phobius"/>
    </source>
</evidence>